<keyword evidence="9" id="KW-1185">Reference proteome</keyword>
<dbReference type="PROSITE" id="PS51061">
    <property type="entry name" value="R3H"/>
    <property type="match status" value="1"/>
</dbReference>
<keyword evidence="1 6" id="KW-0963">Cytoplasm</keyword>
<comment type="caution">
    <text evidence="8">The sequence shown here is derived from an EMBL/GenBank/DDBJ whole genome shotgun (WGS) entry which is preliminary data.</text>
</comment>
<dbReference type="Pfam" id="PF14804">
    <property type="entry name" value="Jag_N"/>
    <property type="match status" value="1"/>
</dbReference>
<dbReference type="SUPFAM" id="SSF54814">
    <property type="entry name" value="Prokaryotic type KH domain (KH-domain type II)"/>
    <property type="match status" value="1"/>
</dbReference>
<dbReference type="InterPro" id="IPR015946">
    <property type="entry name" value="KH_dom-like_a/b"/>
</dbReference>
<dbReference type="GO" id="GO:0005737">
    <property type="term" value="C:cytoplasm"/>
    <property type="evidence" value="ECO:0007669"/>
    <property type="project" value="UniProtKB-SubCell"/>
</dbReference>
<accession>A0A917LIZ2</accession>
<dbReference type="NCBIfam" id="NF041568">
    <property type="entry name" value="Jag_EloR"/>
    <property type="match status" value="1"/>
</dbReference>
<evidence type="ECO:0000256" key="6">
    <source>
        <dbReference type="HAMAP-Rule" id="MF_00867"/>
    </source>
</evidence>
<dbReference type="Gene3D" id="3.30.1370.50">
    <property type="entry name" value="R3H-like domain"/>
    <property type="match status" value="1"/>
</dbReference>
<organism evidence="8 9">
    <name type="scientific">Lysinibacillus alkalisoli</name>
    <dbReference type="NCBI Taxonomy" id="1911548"/>
    <lineage>
        <taxon>Bacteria</taxon>
        <taxon>Bacillati</taxon>
        <taxon>Bacillota</taxon>
        <taxon>Bacilli</taxon>
        <taxon>Bacillales</taxon>
        <taxon>Bacillaceae</taxon>
        <taxon>Lysinibacillus</taxon>
    </lineage>
</organism>
<gene>
    <name evidence="6" type="primary">khpB</name>
    <name evidence="6" type="synonym">eloR</name>
    <name evidence="8" type="ORF">GCM10007425_23700</name>
</gene>
<dbReference type="AlphaFoldDB" id="A0A917LIZ2"/>
<comment type="subcellular location">
    <subcellularLocation>
        <location evidence="6">Cytoplasm</location>
    </subcellularLocation>
</comment>
<evidence type="ECO:0000256" key="5">
    <source>
        <dbReference type="ARBA" id="ARBA00023316"/>
    </source>
</evidence>
<evidence type="ECO:0000313" key="9">
    <source>
        <dbReference type="Proteomes" id="UP000616608"/>
    </source>
</evidence>
<dbReference type="CDD" id="cd02414">
    <property type="entry name" value="KH-II_Jag"/>
    <property type="match status" value="1"/>
</dbReference>
<dbReference type="CDD" id="cd02644">
    <property type="entry name" value="R3H_jag"/>
    <property type="match status" value="1"/>
</dbReference>
<evidence type="ECO:0000259" key="7">
    <source>
        <dbReference type="PROSITE" id="PS51061"/>
    </source>
</evidence>
<dbReference type="GO" id="GO:0008360">
    <property type="term" value="P:regulation of cell shape"/>
    <property type="evidence" value="ECO:0007669"/>
    <property type="project" value="UniProtKB-KW"/>
</dbReference>
<dbReference type="GO" id="GO:0003723">
    <property type="term" value="F:RNA binding"/>
    <property type="evidence" value="ECO:0007669"/>
    <property type="project" value="UniProtKB-UniRule"/>
</dbReference>
<dbReference type="InterPro" id="IPR009019">
    <property type="entry name" value="KH_sf_prok-type"/>
</dbReference>
<dbReference type="GO" id="GO:0071555">
    <property type="term" value="P:cell wall organization"/>
    <property type="evidence" value="ECO:0007669"/>
    <property type="project" value="UniProtKB-KW"/>
</dbReference>
<keyword evidence="2 6" id="KW-0694">RNA-binding</keyword>
<feature type="domain" description="R3H" evidence="7">
    <location>
        <begin position="171"/>
        <end position="237"/>
    </location>
</feature>
<dbReference type="Pfam" id="PF13083">
    <property type="entry name" value="KH_KhpA-B"/>
    <property type="match status" value="1"/>
</dbReference>
<evidence type="ECO:0000256" key="2">
    <source>
        <dbReference type="ARBA" id="ARBA00022884"/>
    </source>
</evidence>
<name>A0A917LIZ2_9BACI</name>
<reference evidence="8" key="1">
    <citation type="journal article" date="2014" name="Int. J. Syst. Evol. Microbiol.">
        <title>Complete genome sequence of Corynebacterium casei LMG S-19264T (=DSM 44701T), isolated from a smear-ripened cheese.</title>
        <authorList>
            <consortium name="US DOE Joint Genome Institute (JGI-PGF)"/>
            <person name="Walter F."/>
            <person name="Albersmeier A."/>
            <person name="Kalinowski J."/>
            <person name="Ruckert C."/>
        </authorList>
    </citation>
    <scope>NUCLEOTIDE SEQUENCE</scope>
    <source>
        <strain evidence="8">CGMCC 1.15760</strain>
    </source>
</reference>
<comment type="similarity">
    <text evidence="6">Belongs to the KhpB RNA-binding protein family.</text>
</comment>
<dbReference type="SMART" id="SM00322">
    <property type="entry name" value="KH"/>
    <property type="match status" value="1"/>
</dbReference>
<dbReference type="InterPro" id="IPR036867">
    <property type="entry name" value="R3H_dom_sf"/>
</dbReference>
<dbReference type="HAMAP" id="MF_00867">
    <property type="entry name" value="KhpB"/>
    <property type="match status" value="1"/>
</dbReference>
<keyword evidence="3 6" id="KW-0133">Cell shape</keyword>
<dbReference type="Gene3D" id="3.30.30.80">
    <property type="entry name" value="probable RNA-binding protein from clostridium symbiosum atcc 14940"/>
    <property type="match status" value="1"/>
</dbReference>
<dbReference type="PANTHER" id="PTHR35800:SF1">
    <property type="entry name" value="RNA-BINDING PROTEIN KHPB"/>
    <property type="match status" value="1"/>
</dbReference>
<evidence type="ECO:0000256" key="4">
    <source>
        <dbReference type="ARBA" id="ARBA00023186"/>
    </source>
</evidence>
<keyword evidence="5 6" id="KW-0961">Cell wall biogenesis/degradation</keyword>
<dbReference type="PANTHER" id="PTHR35800">
    <property type="entry name" value="PROTEIN JAG"/>
    <property type="match status" value="1"/>
</dbReference>
<dbReference type="Gene3D" id="3.30.300.20">
    <property type="match status" value="1"/>
</dbReference>
<comment type="caution">
    <text evidence="6">Lacks conserved residue(s) required for the propagation of feature annotation.</text>
</comment>
<dbReference type="InterPro" id="IPR001374">
    <property type="entry name" value="R3H_dom"/>
</dbReference>
<comment type="subunit">
    <text evidence="6">Forms a complex with KhpA.</text>
</comment>
<dbReference type="InterPro" id="IPR038247">
    <property type="entry name" value="Jag_N_dom_sf"/>
</dbReference>
<dbReference type="InterPro" id="IPR034079">
    <property type="entry name" value="R3H_KhpB"/>
</dbReference>
<dbReference type="InterPro" id="IPR032782">
    <property type="entry name" value="KhpB_N"/>
</dbReference>
<dbReference type="EMBL" id="BMJT01000008">
    <property type="protein sequence ID" value="GGG28310.1"/>
    <property type="molecule type" value="Genomic_DNA"/>
</dbReference>
<proteinExistence type="inferred from homology"/>
<dbReference type="InterPro" id="IPR038008">
    <property type="entry name" value="Jag_KH"/>
</dbReference>
<reference evidence="8" key="2">
    <citation type="submission" date="2020-09" db="EMBL/GenBank/DDBJ databases">
        <authorList>
            <person name="Sun Q."/>
            <person name="Zhou Y."/>
        </authorList>
    </citation>
    <scope>NUCLEOTIDE SEQUENCE</scope>
    <source>
        <strain evidence="8">CGMCC 1.15760</strain>
    </source>
</reference>
<comment type="domain">
    <text evidence="6">Has an N-terminal Jag-N domain and 2 RNA-binding domains (KH and R3H).</text>
</comment>
<protein>
    <recommendedName>
        <fullName evidence="6">RNA-binding protein KhpB</fullName>
    </recommendedName>
    <alternativeName>
        <fullName evidence="6">RNA-binding protein EloR</fullName>
    </alternativeName>
</protein>
<dbReference type="Pfam" id="PF01424">
    <property type="entry name" value="R3H"/>
    <property type="match status" value="1"/>
</dbReference>
<dbReference type="InterPro" id="IPR039247">
    <property type="entry name" value="KhpB"/>
</dbReference>
<keyword evidence="4 6" id="KW-0143">Chaperone</keyword>
<evidence type="ECO:0000313" key="8">
    <source>
        <dbReference type="EMBL" id="GGG28310.1"/>
    </source>
</evidence>
<evidence type="ECO:0000256" key="3">
    <source>
        <dbReference type="ARBA" id="ARBA00022960"/>
    </source>
</evidence>
<dbReference type="SMART" id="SM00393">
    <property type="entry name" value="R3H"/>
    <property type="match status" value="1"/>
</dbReference>
<dbReference type="InterPro" id="IPR004087">
    <property type="entry name" value="KH_dom"/>
</dbReference>
<dbReference type="SUPFAM" id="SSF82708">
    <property type="entry name" value="R3H domain"/>
    <property type="match status" value="1"/>
</dbReference>
<dbReference type="SMART" id="SM01245">
    <property type="entry name" value="Jag_N"/>
    <property type="match status" value="1"/>
</dbReference>
<comment type="function">
    <text evidence="6">A probable RNA chaperone. Forms a complex with KhpA which binds to cellular RNA and controls its expression. Plays a role in peptidoglycan (PG) homeostasis and cell length regulation.</text>
</comment>
<sequence length="237" mass="26515">MKQITQIGATTEEAISLALQKLGVARDQVDIEIVQEGKKGFLGFGTRPAEIIVTIKEQQVDVKEVTIPELSESNQMDTQTTLPVADEKPTFKATIQYIKSIAAEMGVSDVDISVTEDGKQVYFQLESSKAALLIGKRGQTLNALQQLAQLMLNQEVKQFKVAHINVGDYREKRKLALEALANRIADRVTVTGDRHSFEAMPSYERKIMHNVLAHRIDVETHSEGREPNRYLVVEKVQ</sequence>
<dbReference type="GO" id="GO:0009252">
    <property type="term" value="P:peptidoglycan biosynthetic process"/>
    <property type="evidence" value="ECO:0007669"/>
    <property type="project" value="UniProtKB-UniRule"/>
</dbReference>
<dbReference type="RefSeq" id="WP_188615275.1">
    <property type="nucleotide sequence ID" value="NZ_BMJT01000008.1"/>
</dbReference>
<dbReference type="Proteomes" id="UP000616608">
    <property type="component" value="Unassembled WGS sequence"/>
</dbReference>
<evidence type="ECO:0000256" key="1">
    <source>
        <dbReference type="ARBA" id="ARBA00022490"/>
    </source>
</evidence>